<dbReference type="NCBIfam" id="TIGR02343">
    <property type="entry name" value="chap_CCT_epsi"/>
    <property type="match status" value="1"/>
</dbReference>
<keyword evidence="11" id="KW-1185">Reference proteome</keyword>
<gene>
    <name evidence="10" type="ORF">CDCA_CDCA15G3944</name>
</gene>
<protein>
    <recommendedName>
        <fullName evidence="7">T-complex protein 1 subunit epsilon</fullName>
    </recommendedName>
    <alternativeName>
        <fullName evidence="8">CCT-epsilon</fullName>
    </alternativeName>
</protein>
<dbReference type="InterPro" id="IPR053374">
    <property type="entry name" value="TCP-1_chaperonin"/>
</dbReference>
<evidence type="ECO:0000256" key="4">
    <source>
        <dbReference type="ARBA" id="ARBA00022741"/>
    </source>
</evidence>
<dbReference type="FunFam" id="3.50.7.10:FF:000003">
    <property type="entry name" value="T-complex protein 1 subunit epsilon"/>
    <property type="match status" value="1"/>
</dbReference>
<dbReference type="CDD" id="cd03339">
    <property type="entry name" value="TCP1_epsilon"/>
    <property type="match status" value="1"/>
</dbReference>
<comment type="similarity">
    <text evidence="2 9">Belongs to the TCP-1 chaperonin family.</text>
</comment>
<dbReference type="InterPro" id="IPR002194">
    <property type="entry name" value="Chaperonin_TCP-1_CS"/>
</dbReference>
<dbReference type="Gene3D" id="1.10.560.10">
    <property type="entry name" value="GroEL-like equatorial domain"/>
    <property type="match status" value="1"/>
</dbReference>
<dbReference type="GO" id="GO:0005524">
    <property type="term" value="F:ATP binding"/>
    <property type="evidence" value="ECO:0007669"/>
    <property type="project" value="UniProtKB-KW"/>
</dbReference>
<dbReference type="InterPro" id="IPR027410">
    <property type="entry name" value="TCP-1-like_intermed_sf"/>
</dbReference>
<dbReference type="NCBIfam" id="NF041083">
    <property type="entry name" value="thermosome_beta"/>
    <property type="match status" value="1"/>
</dbReference>
<sequence>MSLVFDELGRPFIIFKDQDKQQRIRGLAAVRANVAACTAVSRALRSSLGPTGADKLLQSPDGDITISNDGATILREMNVDNEVAKLMVELARSQDDEIGDGTTGVVVLAGALLEQAGRLIDLGMHPARVSDGFDRACELCVERLQQLGVPLERVADAVQPEWVRAAATALSSKVVSRHSQRLAEMCVRAVEAVADWERRDVNLDLIRVEGKPGGRLEDTMLVEGIVIDKDMSHPQMPAEVRDARICILTAPFEPPKPKTKHKLEIESVEQYRAMQQAERDYFTAMVERVKASGANLAICQWGFDDEANSLLYQNGLCAVRWVGGVEIELIAIATGGRIVPRFEEITAEKLGRADRVRQVSLGTTHDKVIVIEGCPNSKAVTIVVRGGNKMVVEEAKRSLHDALCVVRNLIRNNRIVYGGGSTEMACSRVVHEAADSCVGIEQYAMRAFAEALDAIPLALAENSGLPAIETVARIKAAQTESGNTCLGVDCLARGTDDMREQSVYETVHSKQQQVMLATQLAKMILKIDDVLLPNDLSNGM</sequence>
<evidence type="ECO:0000256" key="5">
    <source>
        <dbReference type="ARBA" id="ARBA00022840"/>
    </source>
</evidence>
<comment type="subcellular location">
    <subcellularLocation>
        <location evidence="1">Cytoplasm</location>
    </subcellularLocation>
</comment>
<dbReference type="PANTHER" id="PTHR11353">
    <property type="entry name" value="CHAPERONIN"/>
    <property type="match status" value="1"/>
</dbReference>
<dbReference type="InterPro" id="IPR054827">
    <property type="entry name" value="thermosome_alpha"/>
</dbReference>
<proteinExistence type="inferred from homology"/>
<dbReference type="GO" id="GO:0005832">
    <property type="term" value="C:chaperonin-containing T-complex"/>
    <property type="evidence" value="ECO:0007669"/>
    <property type="project" value="UniProtKB-ARBA"/>
</dbReference>
<dbReference type="PROSITE" id="PS00750">
    <property type="entry name" value="TCP1_1"/>
    <property type="match status" value="1"/>
</dbReference>
<evidence type="ECO:0000313" key="10">
    <source>
        <dbReference type="EMBL" id="KAK4537919.1"/>
    </source>
</evidence>
<organism evidence="10 11">
    <name type="scientific">Cyanidium caldarium</name>
    <name type="common">Red alga</name>
    <dbReference type="NCBI Taxonomy" id="2771"/>
    <lineage>
        <taxon>Eukaryota</taxon>
        <taxon>Rhodophyta</taxon>
        <taxon>Bangiophyceae</taxon>
        <taxon>Cyanidiales</taxon>
        <taxon>Cyanidiaceae</taxon>
        <taxon>Cyanidium</taxon>
    </lineage>
</organism>
<evidence type="ECO:0000256" key="8">
    <source>
        <dbReference type="ARBA" id="ARBA00033325"/>
    </source>
</evidence>
<dbReference type="GO" id="GO:0016887">
    <property type="term" value="F:ATP hydrolysis activity"/>
    <property type="evidence" value="ECO:0007669"/>
    <property type="project" value="InterPro"/>
</dbReference>
<accession>A0AAV9J0T0</accession>
<dbReference type="SUPFAM" id="SSF54849">
    <property type="entry name" value="GroEL-intermediate domain like"/>
    <property type="match status" value="1"/>
</dbReference>
<dbReference type="Pfam" id="PF00118">
    <property type="entry name" value="Cpn60_TCP1"/>
    <property type="match status" value="1"/>
</dbReference>
<dbReference type="InterPro" id="IPR002423">
    <property type="entry name" value="Cpn60/GroEL/TCP-1"/>
</dbReference>
<keyword evidence="5 9" id="KW-0067">ATP-binding</keyword>
<dbReference type="Proteomes" id="UP001301350">
    <property type="component" value="Unassembled WGS sequence"/>
</dbReference>
<evidence type="ECO:0000256" key="3">
    <source>
        <dbReference type="ARBA" id="ARBA00022490"/>
    </source>
</evidence>
<dbReference type="AlphaFoldDB" id="A0AAV9J0T0"/>
<dbReference type="EMBL" id="JANCYW010000015">
    <property type="protein sequence ID" value="KAK4537919.1"/>
    <property type="molecule type" value="Genomic_DNA"/>
</dbReference>
<dbReference type="PRINTS" id="PR00304">
    <property type="entry name" value="TCOMPLEXTCP1"/>
</dbReference>
<reference evidence="10 11" key="1">
    <citation type="submission" date="2022-07" db="EMBL/GenBank/DDBJ databases">
        <title>Genome-wide signatures of adaptation to extreme environments.</title>
        <authorList>
            <person name="Cho C.H."/>
            <person name="Yoon H.S."/>
        </authorList>
    </citation>
    <scope>NUCLEOTIDE SEQUENCE [LARGE SCALE GENOMIC DNA]</scope>
    <source>
        <strain evidence="10 11">DBV 063 E5</strain>
    </source>
</reference>
<dbReference type="InterPro" id="IPR012718">
    <property type="entry name" value="Chap_CCT_epsi"/>
</dbReference>
<name>A0AAV9J0T0_CYACA</name>
<dbReference type="Gene3D" id="3.30.260.10">
    <property type="entry name" value="TCP-1-like chaperonin intermediate domain"/>
    <property type="match status" value="1"/>
</dbReference>
<evidence type="ECO:0000256" key="9">
    <source>
        <dbReference type="RuleBase" id="RU004187"/>
    </source>
</evidence>
<dbReference type="InterPro" id="IPR017998">
    <property type="entry name" value="Chaperone_TCP-1"/>
</dbReference>
<evidence type="ECO:0000256" key="2">
    <source>
        <dbReference type="ARBA" id="ARBA00008020"/>
    </source>
</evidence>
<keyword evidence="3" id="KW-0963">Cytoplasm</keyword>
<evidence type="ECO:0000256" key="6">
    <source>
        <dbReference type="ARBA" id="ARBA00023186"/>
    </source>
</evidence>
<dbReference type="SUPFAM" id="SSF52029">
    <property type="entry name" value="GroEL apical domain-like"/>
    <property type="match status" value="1"/>
</dbReference>
<dbReference type="Gene3D" id="3.50.7.10">
    <property type="entry name" value="GroEL"/>
    <property type="match status" value="1"/>
</dbReference>
<dbReference type="InterPro" id="IPR027413">
    <property type="entry name" value="GROEL-like_equatorial_sf"/>
</dbReference>
<dbReference type="InterPro" id="IPR027409">
    <property type="entry name" value="GroEL-like_apical_dom_sf"/>
</dbReference>
<evidence type="ECO:0000256" key="1">
    <source>
        <dbReference type="ARBA" id="ARBA00004496"/>
    </source>
</evidence>
<evidence type="ECO:0000256" key="7">
    <source>
        <dbReference type="ARBA" id="ARBA00024086"/>
    </source>
</evidence>
<keyword evidence="6 9" id="KW-0143">Chaperone</keyword>
<comment type="caution">
    <text evidence="10">The sequence shown here is derived from an EMBL/GenBank/DDBJ whole genome shotgun (WGS) entry which is preliminary data.</text>
</comment>
<dbReference type="NCBIfam" id="NF041082">
    <property type="entry name" value="thermosome_alpha"/>
    <property type="match status" value="1"/>
</dbReference>
<keyword evidence="4 9" id="KW-0547">Nucleotide-binding</keyword>
<dbReference type="GO" id="GO:0051082">
    <property type="term" value="F:unfolded protein binding"/>
    <property type="evidence" value="ECO:0007669"/>
    <property type="project" value="InterPro"/>
</dbReference>
<evidence type="ECO:0000313" key="11">
    <source>
        <dbReference type="Proteomes" id="UP001301350"/>
    </source>
</evidence>
<dbReference type="GO" id="GO:0140662">
    <property type="term" value="F:ATP-dependent protein folding chaperone"/>
    <property type="evidence" value="ECO:0007669"/>
    <property type="project" value="InterPro"/>
</dbReference>
<dbReference type="PROSITE" id="PS00995">
    <property type="entry name" value="TCP1_3"/>
    <property type="match status" value="1"/>
</dbReference>
<dbReference type="SUPFAM" id="SSF48592">
    <property type="entry name" value="GroEL equatorial domain-like"/>
    <property type="match status" value="1"/>
</dbReference>